<dbReference type="Proteomes" id="UP000799429">
    <property type="component" value="Unassembled WGS sequence"/>
</dbReference>
<feature type="region of interest" description="Disordered" evidence="5">
    <location>
        <begin position="32"/>
        <end position="64"/>
    </location>
</feature>
<dbReference type="InterPro" id="IPR018506">
    <property type="entry name" value="Cyt_B5_heme-BS"/>
</dbReference>
<evidence type="ECO:0000256" key="3">
    <source>
        <dbReference type="ARBA" id="ARBA00023004"/>
    </source>
</evidence>
<feature type="domain" description="Cytochrome b5 heme-binding" evidence="7">
    <location>
        <begin position="233"/>
        <end position="311"/>
    </location>
</feature>
<evidence type="ECO:0000256" key="2">
    <source>
        <dbReference type="ARBA" id="ARBA00022723"/>
    </source>
</evidence>
<evidence type="ECO:0000256" key="1">
    <source>
        <dbReference type="ARBA" id="ARBA00022617"/>
    </source>
</evidence>
<evidence type="ECO:0000256" key="6">
    <source>
        <dbReference type="SAM" id="SignalP"/>
    </source>
</evidence>
<dbReference type="GO" id="GO:0046872">
    <property type="term" value="F:metal ion binding"/>
    <property type="evidence" value="ECO:0007669"/>
    <property type="project" value="UniProtKB-UniRule"/>
</dbReference>
<protein>
    <recommendedName>
        <fullName evidence="7">Cytochrome b5 heme-binding domain-containing protein</fullName>
    </recommendedName>
</protein>
<evidence type="ECO:0000256" key="4">
    <source>
        <dbReference type="RuleBase" id="RU362121"/>
    </source>
</evidence>
<dbReference type="GO" id="GO:0004128">
    <property type="term" value="F:cytochrome-b5 reductase activity, acting on NAD(P)H"/>
    <property type="evidence" value="ECO:0007669"/>
    <property type="project" value="TreeGrafter"/>
</dbReference>
<dbReference type="GO" id="GO:0005737">
    <property type="term" value="C:cytoplasm"/>
    <property type="evidence" value="ECO:0007669"/>
    <property type="project" value="TreeGrafter"/>
</dbReference>
<comment type="caution">
    <text evidence="8">The sequence shown here is derived from an EMBL/GenBank/DDBJ whole genome shotgun (WGS) entry which is preliminary data.</text>
</comment>
<accession>A0A9P4S0W2</accession>
<sequence>MLVAISLLIASVTFLCYRHLPRVWLQHTDRTLRTPRSSPSDAHGHKLQPDENTQLRPAQDEASTGIAASIAVDEEASPHSTPKAVARDLISISENVLELPSFSLQSHNSDEEDDNLPPPSFPAPNSAQRASMSDLTTPSSMRPQSLLALTMGPPLSSASTLRQAAGMASLRVPASSSGLQVQASRSNSLAPQGAVPSQVLNLRGKVTLTPGHSPLDWANLQRSGKNMSGVTSFMRVTPSMLKQHNGRKGRPAWSSWQGKVYNITPYLPYHPGGEGELRRAAGKNGEKLFMEVHPWVNWENMLGECLVGIMVGEHENRSVTAMESKLDEMD</sequence>
<keyword evidence="1 4" id="KW-0349">Heme</keyword>
<dbReference type="InterPro" id="IPR051872">
    <property type="entry name" value="Cytochrome_b5/Flavoprotein_Rdt"/>
</dbReference>
<feature type="signal peptide" evidence="6">
    <location>
        <begin position="1"/>
        <end position="18"/>
    </location>
</feature>
<dbReference type="InterPro" id="IPR001199">
    <property type="entry name" value="Cyt_B5-like_heme/steroid-bd"/>
</dbReference>
<dbReference type="PROSITE" id="PS00191">
    <property type="entry name" value="CYTOCHROME_B5_1"/>
    <property type="match status" value="1"/>
</dbReference>
<keyword evidence="6" id="KW-0732">Signal</keyword>
<proteinExistence type="inferred from homology"/>
<dbReference type="SUPFAM" id="SSF55856">
    <property type="entry name" value="Cytochrome b5-like heme/steroid binding domain"/>
    <property type="match status" value="1"/>
</dbReference>
<dbReference type="Gene3D" id="3.10.120.10">
    <property type="entry name" value="Cytochrome b5-like heme/steroid binding domain"/>
    <property type="match status" value="1"/>
</dbReference>
<dbReference type="PROSITE" id="PS50255">
    <property type="entry name" value="CYTOCHROME_B5_2"/>
    <property type="match status" value="1"/>
</dbReference>
<dbReference type="Pfam" id="PF00173">
    <property type="entry name" value="Cyt-b5"/>
    <property type="match status" value="1"/>
</dbReference>
<evidence type="ECO:0000259" key="7">
    <source>
        <dbReference type="PROSITE" id="PS50255"/>
    </source>
</evidence>
<evidence type="ECO:0000256" key="5">
    <source>
        <dbReference type="SAM" id="MobiDB-lite"/>
    </source>
</evidence>
<dbReference type="OrthoDB" id="432299at2759"/>
<gene>
    <name evidence="8" type="ORF">M501DRAFT_944433</name>
</gene>
<keyword evidence="9" id="KW-1185">Reference proteome</keyword>
<dbReference type="AlphaFoldDB" id="A0A9P4S0W2"/>
<dbReference type="GO" id="GO:0020037">
    <property type="term" value="F:heme binding"/>
    <property type="evidence" value="ECO:0007669"/>
    <property type="project" value="UniProtKB-UniRule"/>
</dbReference>
<keyword evidence="2 4" id="KW-0479">Metal-binding</keyword>
<reference evidence="8" key="1">
    <citation type="journal article" date="2020" name="Stud. Mycol.">
        <title>101 Dothideomycetes genomes: a test case for predicting lifestyles and emergence of pathogens.</title>
        <authorList>
            <person name="Haridas S."/>
            <person name="Albert R."/>
            <person name="Binder M."/>
            <person name="Bloem J."/>
            <person name="Labutti K."/>
            <person name="Salamov A."/>
            <person name="Andreopoulos B."/>
            <person name="Baker S."/>
            <person name="Barry K."/>
            <person name="Bills G."/>
            <person name="Bluhm B."/>
            <person name="Cannon C."/>
            <person name="Castanera R."/>
            <person name="Culley D."/>
            <person name="Daum C."/>
            <person name="Ezra D."/>
            <person name="Gonzalez J."/>
            <person name="Henrissat B."/>
            <person name="Kuo A."/>
            <person name="Liang C."/>
            <person name="Lipzen A."/>
            <person name="Lutzoni F."/>
            <person name="Magnuson J."/>
            <person name="Mondo S."/>
            <person name="Nolan M."/>
            <person name="Ohm R."/>
            <person name="Pangilinan J."/>
            <person name="Park H.-J."/>
            <person name="Ramirez L."/>
            <person name="Alfaro M."/>
            <person name="Sun H."/>
            <person name="Tritt A."/>
            <person name="Yoshinaga Y."/>
            <person name="Zwiers L.-H."/>
            <person name="Turgeon B."/>
            <person name="Goodwin S."/>
            <person name="Spatafora J."/>
            <person name="Crous P."/>
            <person name="Grigoriev I."/>
        </authorList>
    </citation>
    <scope>NUCLEOTIDE SEQUENCE</scope>
    <source>
        <strain evidence="8">CBS 101060</strain>
    </source>
</reference>
<dbReference type="EMBL" id="MU006121">
    <property type="protein sequence ID" value="KAF2834317.1"/>
    <property type="molecule type" value="Genomic_DNA"/>
</dbReference>
<feature type="region of interest" description="Disordered" evidence="5">
    <location>
        <begin position="105"/>
        <end position="140"/>
    </location>
</feature>
<dbReference type="PANTHER" id="PTHR46237:SF1">
    <property type="entry name" value="CYTOCHROME B5 REDUCTASE 4"/>
    <property type="match status" value="1"/>
</dbReference>
<name>A0A9P4S0W2_9PEZI</name>
<keyword evidence="3 4" id="KW-0408">Iron</keyword>
<feature type="chain" id="PRO_5040496179" description="Cytochrome b5 heme-binding domain-containing protein" evidence="6">
    <location>
        <begin position="19"/>
        <end position="330"/>
    </location>
</feature>
<evidence type="ECO:0000313" key="8">
    <source>
        <dbReference type="EMBL" id="KAF2834317.1"/>
    </source>
</evidence>
<dbReference type="SMART" id="SM01117">
    <property type="entry name" value="Cyt-b5"/>
    <property type="match status" value="1"/>
</dbReference>
<comment type="similarity">
    <text evidence="4">Belongs to the cytochrome b5 family.</text>
</comment>
<organism evidence="8 9">
    <name type="scientific">Patellaria atrata CBS 101060</name>
    <dbReference type="NCBI Taxonomy" id="1346257"/>
    <lineage>
        <taxon>Eukaryota</taxon>
        <taxon>Fungi</taxon>
        <taxon>Dikarya</taxon>
        <taxon>Ascomycota</taxon>
        <taxon>Pezizomycotina</taxon>
        <taxon>Dothideomycetes</taxon>
        <taxon>Dothideomycetes incertae sedis</taxon>
        <taxon>Patellariales</taxon>
        <taxon>Patellariaceae</taxon>
        <taxon>Patellaria</taxon>
    </lineage>
</organism>
<feature type="compositionally biased region" description="Polar residues" evidence="5">
    <location>
        <begin position="123"/>
        <end position="140"/>
    </location>
</feature>
<dbReference type="InterPro" id="IPR036400">
    <property type="entry name" value="Cyt_B5-like_heme/steroid_sf"/>
</dbReference>
<evidence type="ECO:0000313" key="9">
    <source>
        <dbReference type="Proteomes" id="UP000799429"/>
    </source>
</evidence>
<dbReference type="FunFam" id="3.10.120.10:FF:000001">
    <property type="entry name" value="Cytochrome b5 reductase 4"/>
    <property type="match status" value="1"/>
</dbReference>
<dbReference type="PANTHER" id="PTHR46237">
    <property type="entry name" value="CYTOCHROME B5 REDUCTASE 4 FAMILY MEMBER"/>
    <property type="match status" value="1"/>
</dbReference>